<accession>A0A182YHR8</accession>
<sequence length="1049" mass="121370">MLRQCFSFLYYFHSIMGLIPFRIDDRHRVRRSTYKRRWSLTIALSTAGLVCYSFSTITLGGSFSSSGYADFVLIRSLVLVEFFIRFSNATLCFYQILTNEAALHCYTHRFIAIVQSVWRSSRSSSTVQWMVYILVGKLVIVDVGMCTRFVLNYGINRPEHSVHGYRLVNIYVVMISAQLSNLLLLLLLFASYTFGRINDHLDHTVRQMLCFETHGFYWKRRKVLQQQICCDASDTIDRLCSRHQELTEIVQALFSIFQLPLLLINLNQFIVIVSRIYFAYITRAQTDNEYISYHRSSNYVLYLCFEAVQCCLLALGSSAVTKQARLSGITLNEFIDAPLDTRAERSIEMFGLAMLATDFRIKVAGLYVLDLAFLFSASMRQAVSFAMSYDVRITKAVLLLFKWFGQLYGILPLSSQAFIFVRSRTSLWYSRTIALCLLVIYPWAYLVLLNEHHFPMLAISYYLVMVQFTLNYCIVVVLYLQVLHDPSTLLRILNDLIVRTQAILRYTCSCGESTVGRRLLLKTIAFDIAQSFSWYGSFMWLQRIFGLSYMLAFWFNTVAVMQLVGMTNILLAVLLWGAFLYRLLNERVQTIIDNLVQMADTVQHRDTANHERRIVFNHIYRQLSILRAHHYALTECIQNIVQFYNVPLALVVLYQFFIIISEVSNCTAIPVPQYFTYSAHCFVLINIKSHRKATTRCYVVDRPPCCSDCDTFHTAQMMGYCPFRYTGLFESFSVSKGLTLWSYGLAAAQICFYPFVYFYLISEIPYPDLTLVVVLVWAQCVLHYSTLTLVYLHLLPSRAVMCEVFNRLAHLARLLNGGHRQWKVQRTKKNILKNALKLFLTDALICALFAFYYGRFVTRGNLVSEILWIFNVFAIWQGAIFTNVIVFLLNISAHCYDMLNRNISLHAQHIRSSRYSDVQLHQTITYEALSSIKQNHHLVTSNVGTAIRLIFYAYTSIVQDIKNEVDVPLGTYISSILFAIFEAIQFYYIVSASSEITEQIESFTIELLHQDFKINNCGMYDVDYTLMFSMIATITSYLIMLVQFQLAEF</sequence>
<dbReference type="GO" id="GO:0007635">
    <property type="term" value="P:chemosensory behavior"/>
    <property type="evidence" value="ECO:0007669"/>
    <property type="project" value="TreeGrafter"/>
</dbReference>
<keyword evidence="6" id="KW-0675">Receptor</keyword>
<evidence type="ECO:0000256" key="7">
    <source>
        <dbReference type="ARBA" id="ARBA00023224"/>
    </source>
</evidence>
<reference evidence="9" key="1">
    <citation type="journal article" date="2014" name="Genome Biol.">
        <title>Genome analysis of a major urban malaria vector mosquito, Anopheles stephensi.</title>
        <authorList>
            <person name="Jiang X."/>
            <person name="Peery A."/>
            <person name="Hall A.B."/>
            <person name="Sharma A."/>
            <person name="Chen X.G."/>
            <person name="Waterhouse R.M."/>
            <person name="Komissarov A."/>
            <person name="Riehle M.M."/>
            <person name="Shouche Y."/>
            <person name="Sharakhova M.V."/>
            <person name="Lawson D."/>
            <person name="Pakpour N."/>
            <person name="Arensburger P."/>
            <person name="Davidson V.L."/>
            <person name="Eiglmeier K."/>
            <person name="Emrich S."/>
            <person name="George P."/>
            <person name="Kennedy R.C."/>
            <person name="Mane S.P."/>
            <person name="Maslen G."/>
            <person name="Oringanje C."/>
            <person name="Qi Y."/>
            <person name="Settlage R."/>
            <person name="Tojo M."/>
            <person name="Tubio J.M."/>
            <person name="Unger M.F."/>
            <person name="Wang B."/>
            <person name="Vernick K.D."/>
            <person name="Ribeiro J.M."/>
            <person name="James A.A."/>
            <person name="Michel K."/>
            <person name="Riehle M.A."/>
            <person name="Luckhart S."/>
            <person name="Sharakhov I.V."/>
            <person name="Tu Z."/>
        </authorList>
    </citation>
    <scope>NUCLEOTIDE SEQUENCE [LARGE SCALE GENOMIC DNA]</scope>
    <source>
        <strain evidence="9">Indian</strain>
    </source>
</reference>
<dbReference type="GO" id="GO:0008049">
    <property type="term" value="P:male courtship behavior"/>
    <property type="evidence" value="ECO:0007669"/>
    <property type="project" value="TreeGrafter"/>
</dbReference>
<comment type="subcellular location">
    <subcellularLocation>
        <location evidence="1">Cell membrane</location>
        <topology evidence="1">Multi-pass membrane protein</topology>
    </subcellularLocation>
</comment>
<keyword evidence="5" id="KW-0472">Membrane</keyword>
<dbReference type="Pfam" id="PF08395">
    <property type="entry name" value="7tm_7"/>
    <property type="match status" value="3"/>
</dbReference>
<evidence type="ECO:0000313" key="9">
    <source>
        <dbReference type="Proteomes" id="UP000076408"/>
    </source>
</evidence>
<proteinExistence type="predicted"/>
<evidence type="ECO:0000256" key="6">
    <source>
        <dbReference type="ARBA" id="ARBA00023170"/>
    </source>
</evidence>
<dbReference type="InterPro" id="IPR013604">
    <property type="entry name" value="7TM_chemorcpt"/>
</dbReference>
<dbReference type="VEuPathDB" id="VectorBase:ASTEI08004"/>
<dbReference type="VEuPathDB" id="VectorBase:ASTEI20_041792"/>
<dbReference type="VEuPathDB" id="VectorBase:ASTE005767"/>
<keyword evidence="3" id="KW-0812">Transmembrane</keyword>
<dbReference type="PANTHER" id="PTHR21143">
    <property type="entry name" value="INVERTEBRATE GUSTATORY RECEPTOR"/>
    <property type="match status" value="1"/>
</dbReference>
<dbReference type="EnsemblMetazoa" id="ASTEI08004-RA">
    <property type="protein sequence ID" value="ASTEI08004-PA"/>
    <property type="gene ID" value="ASTEI08004"/>
</dbReference>
<dbReference type="PANTHER" id="PTHR21143:SF134">
    <property type="entry name" value="GUSTATORY RECEPTOR"/>
    <property type="match status" value="1"/>
</dbReference>
<evidence type="ECO:0000256" key="3">
    <source>
        <dbReference type="ARBA" id="ARBA00022692"/>
    </source>
</evidence>
<dbReference type="GO" id="GO:0007165">
    <property type="term" value="P:signal transduction"/>
    <property type="evidence" value="ECO:0007669"/>
    <property type="project" value="UniProtKB-KW"/>
</dbReference>
<organism evidence="8 9">
    <name type="scientific">Anopheles stephensi</name>
    <name type="common">Indo-Pakistan malaria mosquito</name>
    <dbReference type="NCBI Taxonomy" id="30069"/>
    <lineage>
        <taxon>Eukaryota</taxon>
        <taxon>Metazoa</taxon>
        <taxon>Ecdysozoa</taxon>
        <taxon>Arthropoda</taxon>
        <taxon>Hexapoda</taxon>
        <taxon>Insecta</taxon>
        <taxon>Pterygota</taxon>
        <taxon>Neoptera</taxon>
        <taxon>Endopterygota</taxon>
        <taxon>Diptera</taxon>
        <taxon>Nematocera</taxon>
        <taxon>Culicoidea</taxon>
        <taxon>Culicidae</taxon>
        <taxon>Anophelinae</taxon>
        <taxon>Anopheles</taxon>
    </lineage>
</organism>
<evidence type="ECO:0000256" key="5">
    <source>
        <dbReference type="ARBA" id="ARBA00023136"/>
    </source>
</evidence>
<keyword evidence="4" id="KW-1133">Transmembrane helix</keyword>
<keyword evidence="9" id="KW-1185">Reference proteome</keyword>
<keyword evidence="2" id="KW-1003">Cell membrane</keyword>
<dbReference type="Proteomes" id="UP000076408">
    <property type="component" value="Unassembled WGS sequence"/>
</dbReference>
<dbReference type="GO" id="GO:0005886">
    <property type="term" value="C:plasma membrane"/>
    <property type="evidence" value="ECO:0007669"/>
    <property type="project" value="UniProtKB-SubCell"/>
</dbReference>
<name>A0A182YHR8_ANOST</name>
<dbReference type="VEuPathDB" id="VectorBase:ASTEI20_036241"/>
<evidence type="ECO:0000256" key="1">
    <source>
        <dbReference type="ARBA" id="ARBA00004651"/>
    </source>
</evidence>
<dbReference type="VEuPathDB" id="VectorBase:ASTE005766"/>
<evidence type="ECO:0000256" key="2">
    <source>
        <dbReference type="ARBA" id="ARBA00022475"/>
    </source>
</evidence>
<dbReference type="GO" id="GO:0030424">
    <property type="term" value="C:axon"/>
    <property type="evidence" value="ECO:0007669"/>
    <property type="project" value="TreeGrafter"/>
</dbReference>
<protein>
    <submittedName>
        <fullName evidence="8">Uncharacterized protein</fullName>
    </submittedName>
</protein>
<evidence type="ECO:0000256" key="4">
    <source>
        <dbReference type="ARBA" id="ARBA00022989"/>
    </source>
</evidence>
<dbReference type="STRING" id="30069.A0A182YHR8"/>
<reference evidence="8" key="2">
    <citation type="submission" date="2020-05" db="UniProtKB">
        <authorList>
            <consortium name="EnsemblMetazoa"/>
        </authorList>
    </citation>
    <scope>IDENTIFICATION</scope>
    <source>
        <strain evidence="8">Indian</strain>
    </source>
</reference>
<dbReference type="AlphaFoldDB" id="A0A182YHR8"/>
<dbReference type="GO" id="GO:0043025">
    <property type="term" value="C:neuronal cell body"/>
    <property type="evidence" value="ECO:0007669"/>
    <property type="project" value="TreeGrafter"/>
</dbReference>
<evidence type="ECO:0000313" key="8">
    <source>
        <dbReference type="EnsemblMetazoa" id="ASTEI08004-PA"/>
    </source>
</evidence>
<keyword evidence="7" id="KW-0807">Transducer</keyword>
<dbReference type="GO" id="GO:0030425">
    <property type="term" value="C:dendrite"/>
    <property type="evidence" value="ECO:0007669"/>
    <property type="project" value="TreeGrafter"/>
</dbReference>
<dbReference type="GO" id="GO:0050909">
    <property type="term" value="P:sensory perception of taste"/>
    <property type="evidence" value="ECO:0007669"/>
    <property type="project" value="InterPro"/>
</dbReference>